<dbReference type="InterPro" id="IPR003796">
    <property type="entry name" value="RNR_NrdR-like"/>
</dbReference>
<dbReference type="PANTHER" id="PTHR30455:SF2">
    <property type="entry name" value="TRANSCRIPTIONAL REPRESSOR NRDR"/>
    <property type="match status" value="1"/>
</dbReference>
<dbReference type="HAMAP" id="MF_00440">
    <property type="entry name" value="NrdR"/>
    <property type="match status" value="1"/>
</dbReference>
<dbReference type="Proteomes" id="UP000286947">
    <property type="component" value="Unassembled WGS sequence"/>
</dbReference>
<keyword evidence="4 9" id="KW-0863">Zinc-finger</keyword>
<evidence type="ECO:0000256" key="5">
    <source>
        <dbReference type="ARBA" id="ARBA00022840"/>
    </source>
</evidence>
<dbReference type="OrthoDB" id="9807461at2"/>
<evidence type="ECO:0000256" key="2">
    <source>
        <dbReference type="ARBA" id="ARBA00022723"/>
    </source>
</evidence>
<dbReference type="Pfam" id="PF03477">
    <property type="entry name" value="ATP-cone"/>
    <property type="match status" value="1"/>
</dbReference>
<name>A0A433SGS7_9BURK</name>
<keyword evidence="12" id="KW-1185">Reference proteome</keyword>
<accession>A0A433SGS7</accession>
<keyword evidence="5 9" id="KW-0067">ATP-binding</keyword>
<keyword evidence="7 9" id="KW-0238">DNA-binding</keyword>
<comment type="function">
    <text evidence="9">Negatively regulates transcription of bacterial ribonucleotide reductase nrd genes and operons by binding to NrdR-boxes.</text>
</comment>
<evidence type="ECO:0000256" key="8">
    <source>
        <dbReference type="ARBA" id="ARBA00023163"/>
    </source>
</evidence>
<feature type="domain" description="ATP-cone" evidence="10">
    <location>
        <begin position="49"/>
        <end position="139"/>
    </location>
</feature>
<dbReference type="GO" id="GO:0045892">
    <property type="term" value="P:negative regulation of DNA-templated transcription"/>
    <property type="evidence" value="ECO:0007669"/>
    <property type="project" value="UniProtKB-UniRule"/>
</dbReference>
<dbReference type="RefSeq" id="WP_126977650.1">
    <property type="nucleotide sequence ID" value="NZ_CAWUGC010000012.1"/>
</dbReference>
<evidence type="ECO:0000313" key="11">
    <source>
        <dbReference type="EMBL" id="RUS67896.1"/>
    </source>
</evidence>
<feature type="zinc finger region" evidence="9">
    <location>
        <begin position="3"/>
        <end position="34"/>
    </location>
</feature>
<evidence type="ECO:0000256" key="4">
    <source>
        <dbReference type="ARBA" id="ARBA00022771"/>
    </source>
</evidence>
<evidence type="ECO:0000313" key="12">
    <source>
        <dbReference type="Proteomes" id="UP000286947"/>
    </source>
</evidence>
<dbReference type="PROSITE" id="PS51161">
    <property type="entry name" value="ATP_CONE"/>
    <property type="match status" value="1"/>
</dbReference>
<dbReference type="AlphaFoldDB" id="A0A433SGS7"/>
<comment type="cofactor">
    <cofactor evidence="9">
        <name>Zn(2+)</name>
        <dbReference type="ChEBI" id="CHEBI:29105"/>
    </cofactor>
    <text evidence="9">Binds 1 zinc ion.</text>
</comment>
<protein>
    <recommendedName>
        <fullName evidence="9">Transcriptional repressor NrdR</fullName>
    </recommendedName>
</protein>
<evidence type="ECO:0000256" key="6">
    <source>
        <dbReference type="ARBA" id="ARBA00023015"/>
    </source>
</evidence>
<evidence type="ECO:0000259" key="10">
    <source>
        <dbReference type="PROSITE" id="PS51161"/>
    </source>
</evidence>
<keyword evidence="2 9" id="KW-0479">Metal-binding</keyword>
<sequence>MRCPFCHNPDTQVVETRVSDDGAAVRRRRRCTKCDQRFTTYEHAEVSMPMVVKKNGNRVEFNPEKLHSSFTLALRKRPVSAEQVDQAIRHVEQQLLTSGLKEVPSGTIGEYVMNELAKLDKVAYVRFASVYHSFENVDEFKKIIRKI</sequence>
<keyword evidence="6 9" id="KW-0805">Transcription regulation</keyword>
<dbReference type="PANTHER" id="PTHR30455">
    <property type="entry name" value="TRANSCRIPTIONAL REPRESSOR NRDR"/>
    <property type="match status" value="1"/>
</dbReference>
<evidence type="ECO:0000256" key="7">
    <source>
        <dbReference type="ARBA" id="ARBA00023125"/>
    </source>
</evidence>
<evidence type="ECO:0000256" key="1">
    <source>
        <dbReference type="ARBA" id="ARBA00022491"/>
    </source>
</evidence>
<dbReference type="GO" id="GO:0003677">
    <property type="term" value="F:DNA binding"/>
    <property type="evidence" value="ECO:0007669"/>
    <property type="project" value="UniProtKB-KW"/>
</dbReference>
<dbReference type="InterPro" id="IPR055173">
    <property type="entry name" value="NrdR-like_N"/>
</dbReference>
<keyword evidence="8 9" id="KW-0804">Transcription</keyword>
<dbReference type="GO" id="GO:0005524">
    <property type="term" value="F:ATP binding"/>
    <property type="evidence" value="ECO:0007669"/>
    <property type="project" value="UniProtKB-UniRule"/>
</dbReference>
<organism evidence="11 12">
    <name type="scientific">Saezia sanguinis</name>
    <dbReference type="NCBI Taxonomy" id="1965230"/>
    <lineage>
        <taxon>Bacteria</taxon>
        <taxon>Pseudomonadati</taxon>
        <taxon>Pseudomonadota</taxon>
        <taxon>Betaproteobacteria</taxon>
        <taxon>Burkholderiales</taxon>
        <taxon>Saeziaceae</taxon>
        <taxon>Saezia</taxon>
    </lineage>
</organism>
<dbReference type="InterPro" id="IPR005144">
    <property type="entry name" value="ATP-cone_dom"/>
</dbReference>
<proteinExistence type="inferred from homology"/>
<keyword evidence="9" id="KW-0862">Zinc</keyword>
<reference evidence="11 12" key="1">
    <citation type="submission" date="2018-01" db="EMBL/GenBank/DDBJ databases">
        <title>Saezia sanguinis gen. nov., sp. nov., in the order Burkholderiales isolated from human blood.</title>
        <authorList>
            <person name="Medina-Pascual M.J."/>
            <person name="Valdezate S."/>
            <person name="Monzon S."/>
            <person name="Cuesta I."/>
            <person name="Carrasco G."/>
            <person name="Villalon P."/>
            <person name="Saez-Nieto J.A."/>
        </authorList>
    </citation>
    <scope>NUCLEOTIDE SEQUENCE [LARGE SCALE GENOMIC DNA]</scope>
    <source>
        <strain evidence="11 12">CNM695-12</strain>
    </source>
</reference>
<evidence type="ECO:0000256" key="3">
    <source>
        <dbReference type="ARBA" id="ARBA00022741"/>
    </source>
</evidence>
<comment type="similarity">
    <text evidence="9">Belongs to the NrdR family.</text>
</comment>
<dbReference type="GO" id="GO:0008270">
    <property type="term" value="F:zinc ion binding"/>
    <property type="evidence" value="ECO:0007669"/>
    <property type="project" value="UniProtKB-UniRule"/>
</dbReference>
<comment type="caution">
    <text evidence="11">The sequence shown here is derived from an EMBL/GenBank/DDBJ whole genome shotgun (WGS) entry which is preliminary data.</text>
</comment>
<keyword evidence="1 9" id="KW-0678">Repressor</keyword>
<dbReference type="EMBL" id="PQSP01000001">
    <property type="protein sequence ID" value="RUS67896.1"/>
    <property type="molecule type" value="Genomic_DNA"/>
</dbReference>
<gene>
    <name evidence="9 11" type="primary">nrdR</name>
    <name evidence="11" type="ORF">CUZ56_00377</name>
</gene>
<keyword evidence="3 9" id="KW-0547">Nucleotide-binding</keyword>
<dbReference type="NCBIfam" id="TIGR00244">
    <property type="entry name" value="transcriptional regulator NrdR"/>
    <property type="match status" value="1"/>
</dbReference>
<dbReference type="Pfam" id="PF22811">
    <property type="entry name" value="Zn_ribbon_NrdR"/>
    <property type="match status" value="1"/>
</dbReference>
<evidence type="ECO:0000256" key="9">
    <source>
        <dbReference type="HAMAP-Rule" id="MF_00440"/>
    </source>
</evidence>